<organism evidence="1 2">
    <name type="scientific">Tenacibaculum vairaonense</name>
    <dbReference type="NCBI Taxonomy" id="3137860"/>
    <lineage>
        <taxon>Bacteria</taxon>
        <taxon>Pseudomonadati</taxon>
        <taxon>Bacteroidota</taxon>
        <taxon>Flavobacteriia</taxon>
        <taxon>Flavobacteriales</taxon>
        <taxon>Flavobacteriaceae</taxon>
        <taxon>Tenacibaculum</taxon>
    </lineage>
</organism>
<evidence type="ECO:0008006" key="3">
    <source>
        <dbReference type="Google" id="ProtNLM"/>
    </source>
</evidence>
<dbReference type="Proteomes" id="UP001497602">
    <property type="component" value="Unassembled WGS sequence"/>
</dbReference>
<dbReference type="Pfam" id="PF11276">
    <property type="entry name" value="DUF3078"/>
    <property type="match status" value="1"/>
</dbReference>
<name>A0ABM9PQS0_9FLAO</name>
<reference evidence="1 2" key="1">
    <citation type="submission" date="2024-05" db="EMBL/GenBank/DDBJ databases">
        <authorList>
            <person name="Duchaud E."/>
        </authorList>
    </citation>
    <scope>NUCLEOTIDE SEQUENCE [LARGE SCALE GENOMIC DNA]</scope>
    <source>
        <strain evidence="1">Ena-SAMPLE-TAB-13-05-2024-13:56:06:370-140305</strain>
    </source>
</reference>
<dbReference type="InterPro" id="IPR021428">
    <property type="entry name" value="DUF3078"/>
</dbReference>
<evidence type="ECO:0000313" key="2">
    <source>
        <dbReference type="Proteomes" id="UP001497602"/>
    </source>
</evidence>
<dbReference type="RefSeq" id="WP_348703408.1">
    <property type="nucleotide sequence ID" value="NZ_CAXIYA010000011.1"/>
</dbReference>
<dbReference type="EMBL" id="CAXJRC010000043">
    <property type="protein sequence ID" value="CAL2108145.1"/>
    <property type="molecule type" value="Genomic_DNA"/>
</dbReference>
<accession>A0ABM9PQS0</accession>
<proteinExistence type="predicted"/>
<evidence type="ECO:0000313" key="1">
    <source>
        <dbReference type="EMBL" id="CAL2108145.1"/>
    </source>
</evidence>
<protein>
    <recommendedName>
        <fullName evidence="3">DUF3078 domain-containing protein</fullName>
    </recommendedName>
</protein>
<sequence>MKKVILTKLLIFYSVTTTLSQTSTDSIPKSWNDNGKFTFLFNQSSFSNWVAGGSNTIAGNIMLSYNFNYKKNNWNWDNEINSSYGLSYIDGQGVRKTDDRFEYNSLLGLKAERYWYFSFISNFKTQYTRGYNYKKEPKEPISDFLAPAYWAFGPGMLWKKSENAKINIALATARFTFVSDEFSGKYGVREGDNSSFGLGFNLSAYFKFQLIQDLTMENILAVYSDYLDNPQNIDIDYQMRYLVKVNKYLSMNLGFHLIVDDNASSKIQFKQVFGLGLNYIFS</sequence>
<gene>
    <name evidence="1" type="ORF">T190115A13A_60140</name>
</gene>
<comment type="caution">
    <text evidence="1">The sequence shown here is derived from an EMBL/GenBank/DDBJ whole genome shotgun (WGS) entry which is preliminary data.</text>
</comment>
<keyword evidence="2" id="KW-1185">Reference proteome</keyword>